<evidence type="ECO:0008006" key="3">
    <source>
        <dbReference type="Google" id="ProtNLM"/>
    </source>
</evidence>
<dbReference type="EMBL" id="FNOF01000016">
    <property type="protein sequence ID" value="SDX16575.1"/>
    <property type="molecule type" value="Genomic_DNA"/>
</dbReference>
<sequence>MARFRSVLIYDGECPYCSVAAKALEQVDDIGAISWYDESAQSFLTAQFDEPPFAMVLVDQPARQVYAGRAAAEELAGRAGLPDLVGSLVRENYEKIAHVVGLASGRGREPDDVHERYRLTDAAQDCFDTLATNAVDRDIRADT</sequence>
<reference evidence="1 2" key="1">
    <citation type="submission" date="2016-10" db="EMBL/GenBank/DDBJ databases">
        <authorList>
            <person name="de Groot N.N."/>
        </authorList>
    </citation>
    <scope>NUCLEOTIDE SEQUENCE [LARGE SCALE GENOMIC DNA]</scope>
    <source>
        <strain evidence="1 2">DSM 3756</strain>
    </source>
</reference>
<evidence type="ECO:0000313" key="1">
    <source>
        <dbReference type="EMBL" id="SDX16575.1"/>
    </source>
</evidence>
<accession>A0A1H2ZGT5</accession>
<dbReference type="AlphaFoldDB" id="A0A1H2ZGT5"/>
<dbReference type="GO" id="GO:0015035">
    <property type="term" value="F:protein-disulfide reductase activity"/>
    <property type="evidence" value="ECO:0007669"/>
    <property type="project" value="InterPro"/>
</dbReference>
<proteinExistence type="predicted"/>
<dbReference type="RefSeq" id="WP_004517495.1">
    <property type="nucleotide sequence ID" value="NZ_FNOF01000016.1"/>
</dbReference>
<gene>
    <name evidence="1" type="ORF">SAMN05443574_11677</name>
</gene>
<organism evidence="1 2">
    <name type="scientific">Haloarcula vallismortis</name>
    <name type="common">Halobacterium vallismortis</name>
    <dbReference type="NCBI Taxonomy" id="28442"/>
    <lineage>
        <taxon>Archaea</taxon>
        <taxon>Methanobacteriati</taxon>
        <taxon>Methanobacteriota</taxon>
        <taxon>Stenosarchaea group</taxon>
        <taxon>Halobacteria</taxon>
        <taxon>Halobacteriales</taxon>
        <taxon>Haloarculaceae</taxon>
        <taxon>Haloarcula</taxon>
    </lineage>
</organism>
<dbReference type="InterPro" id="IPR007263">
    <property type="entry name" value="DCC1-like"/>
</dbReference>
<evidence type="ECO:0000313" key="2">
    <source>
        <dbReference type="Proteomes" id="UP000182573"/>
    </source>
</evidence>
<protein>
    <recommendedName>
        <fullName evidence="3">DUF393 domain-containing protein</fullName>
    </recommendedName>
</protein>
<dbReference type="Pfam" id="PF04134">
    <property type="entry name" value="DCC1-like"/>
    <property type="match status" value="1"/>
</dbReference>
<name>A0A1H2ZGT5_HALVA</name>
<dbReference type="Proteomes" id="UP000182573">
    <property type="component" value="Unassembled WGS sequence"/>
</dbReference>